<dbReference type="Gene3D" id="3.40.50.300">
    <property type="entry name" value="P-loop containing nucleotide triphosphate hydrolases"/>
    <property type="match status" value="1"/>
</dbReference>
<gene>
    <name evidence="10" type="ORF">CMN54_12945</name>
</gene>
<evidence type="ECO:0000256" key="2">
    <source>
        <dbReference type="ARBA" id="ARBA00005417"/>
    </source>
</evidence>
<dbReference type="Proteomes" id="UP000226525">
    <property type="component" value="Unassembled WGS sequence"/>
</dbReference>
<dbReference type="EMBL" id="NZEX01000154">
    <property type="protein sequence ID" value="MAH64324.1"/>
    <property type="molecule type" value="Genomic_DNA"/>
</dbReference>
<keyword evidence="3" id="KW-0813">Transport</keyword>
<dbReference type="InterPro" id="IPR050388">
    <property type="entry name" value="ABC_Ni/Peptide_Import"/>
</dbReference>
<accession>A0A2D6YME5</accession>
<keyword evidence="5" id="KW-0997">Cell inner membrane</keyword>
<comment type="caution">
    <text evidence="10">The sequence shown here is derived from an EMBL/GenBank/DDBJ whole genome shotgun (WGS) entry which is preliminary data.</text>
</comment>
<evidence type="ECO:0000256" key="8">
    <source>
        <dbReference type="ARBA" id="ARBA00023136"/>
    </source>
</evidence>
<dbReference type="NCBIfam" id="TIGR01727">
    <property type="entry name" value="oligo_HPY"/>
    <property type="match status" value="1"/>
</dbReference>
<protein>
    <recommendedName>
        <fullName evidence="9">Oligopeptide/dipeptide ABC transporter C-terminal domain-containing protein</fullName>
    </recommendedName>
</protein>
<sequence length="158" mass="17895">MQSFQLEPSFLLLLDEPVYALDVSVQAQILLLLEDMRKELGITYVFISHDLAGVEQLCPIVLVIYSGSIIESGPTNQLFQQRRHPYTDLLIRSVPVHEKSLEFKSQEIADLDNLRGCAFRNRCPYVSQQCLQAPKLRAVSGSIECHECACHYPMSRVA</sequence>
<evidence type="ECO:0000256" key="1">
    <source>
        <dbReference type="ARBA" id="ARBA00004533"/>
    </source>
</evidence>
<evidence type="ECO:0000256" key="3">
    <source>
        <dbReference type="ARBA" id="ARBA00022448"/>
    </source>
</evidence>
<comment type="subcellular location">
    <subcellularLocation>
        <location evidence="1">Cell inner membrane</location>
    </subcellularLocation>
</comment>
<dbReference type="Pfam" id="PF08352">
    <property type="entry name" value="oligo_HPY"/>
    <property type="match status" value="1"/>
</dbReference>
<name>A0A2D6YME5_9DELT</name>
<comment type="similarity">
    <text evidence="2">Belongs to the ABC transporter superfamily.</text>
</comment>
<reference evidence="11" key="1">
    <citation type="submission" date="2017-09" db="EMBL/GenBank/DDBJ databases">
        <title>The Reconstruction of 2,631 Draft Metagenome-Assembled Genomes from the Global Oceans.</title>
        <authorList>
            <person name="Tully B.J."/>
            <person name="Graham E.D."/>
            <person name="Heidelberg J.F."/>
        </authorList>
    </citation>
    <scope>NUCLEOTIDE SEQUENCE [LARGE SCALE GENOMIC DNA]</scope>
</reference>
<organism evidence="10 11">
    <name type="scientific">SAR324 cluster bacterium</name>
    <dbReference type="NCBI Taxonomy" id="2024889"/>
    <lineage>
        <taxon>Bacteria</taxon>
        <taxon>Deltaproteobacteria</taxon>
        <taxon>SAR324 cluster</taxon>
    </lineage>
</organism>
<dbReference type="GO" id="GO:0015833">
    <property type="term" value="P:peptide transport"/>
    <property type="evidence" value="ECO:0007669"/>
    <property type="project" value="InterPro"/>
</dbReference>
<dbReference type="InterPro" id="IPR013563">
    <property type="entry name" value="Oligopep_ABC_C"/>
</dbReference>
<dbReference type="SUPFAM" id="SSF52540">
    <property type="entry name" value="P-loop containing nucleoside triphosphate hydrolases"/>
    <property type="match status" value="1"/>
</dbReference>
<evidence type="ECO:0000256" key="5">
    <source>
        <dbReference type="ARBA" id="ARBA00022519"/>
    </source>
</evidence>
<keyword evidence="4" id="KW-1003">Cell membrane</keyword>
<keyword evidence="6" id="KW-0547">Nucleotide-binding</keyword>
<proteinExistence type="inferred from homology"/>
<evidence type="ECO:0000256" key="4">
    <source>
        <dbReference type="ARBA" id="ARBA00022475"/>
    </source>
</evidence>
<feature type="domain" description="Oligopeptide/dipeptide ABC transporter C-terminal" evidence="9">
    <location>
        <begin position="70"/>
        <end position="130"/>
    </location>
</feature>
<dbReference type="AlphaFoldDB" id="A0A2D6YME5"/>
<dbReference type="InterPro" id="IPR027417">
    <property type="entry name" value="P-loop_NTPase"/>
</dbReference>
<dbReference type="GO" id="GO:0005524">
    <property type="term" value="F:ATP binding"/>
    <property type="evidence" value="ECO:0007669"/>
    <property type="project" value="UniProtKB-KW"/>
</dbReference>
<evidence type="ECO:0000313" key="10">
    <source>
        <dbReference type="EMBL" id="MAH64324.1"/>
    </source>
</evidence>
<keyword evidence="8" id="KW-0472">Membrane</keyword>
<evidence type="ECO:0000256" key="7">
    <source>
        <dbReference type="ARBA" id="ARBA00022840"/>
    </source>
</evidence>
<evidence type="ECO:0000256" key="6">
    <source>
        <dbReference type="ARBA" id="ARBA00022741"/>
    </source>
</evidence>
<keyword evidence="7" id="KW-0067">ATP-binding</keyword>
<dbReference type="PANTHER" id="PTHR43297">
    <property type="entry name" value="OLIGOPEPTIDE TRANSPORT ATP-BINDING PROTEIN APPD"/>
    <property type="match status" value="1"/>
</dbReference>
<evidence type="ECO:0000259" key="9">
    <source>
        <dbReference type="Pfam" id="PF08352"/>
    </source>
</evidence>
<dbReference type="GO" id="GO:0005886">
    <property type="term" value="C:plasma membrane"/>
    <property type="evidence" value="ECO:0007669"/>
    <property type="project" value="UniProtKB-SubCell"/>
</dbReference>
<evidence type="ECO:0000313" key="11">
    <source>
        <dbReference type="Proteomes" id="UP000226525"/>
    </source>
</evidence>
<dbReference type="PANTHER" id="PTHR43297:SF4">
    <property type="entry name" value="PUTRESCINE EXPORT SYSTEM ATP-BINDING PROTEIN SAPD"/>
    <property type="match status" value="1"/>
</dbReference>